<dbReference type="InterPro" id="IPR032812">
    <property type="entry name" value="SbsA_Ig"/>
</dbReference>
<evidence type="ECO:0000313" key="4">
    <source>
        <dbReference type="EMBL" id="MEY1662554.1"/>
    </source>
</evidence>
<keyword evidence="1 2" id="KW-0732">Signal</keyword>
<dbReference type="PROSITE" id="PS51257">
    <property type="entry name" value="PROKAR_LIPOPROTEIN"/>
    <property type="match status" value="1"/>
</dbReference>
<feature type="chain" id="PRO_5045768456" evidence="2">
    <location>
        <begin position="24"/>
        <end position="522"/>
    </location>
</feature>
<evidence type="ECO:0000256" key="2">
    <source>
        <dbReference type="SAM" id="SignalP"/>
    </source>
</evidence>
<name>A0ABV4AIL3_9GAMM</name>
<feature type="signal peptide" evidence="2">
    <location>
        <begin position="1"/>
        <end position="23"/>
    </location>
</feature>
<protein>
    <submittedName>
        <fullName evidence="4">Ig-like domain-containing protein</fullName>
    </submittedName>
</protein>
<dbReference type="Gene3D" id="2.60.40.1220">
    <property type="match status" value="2"/>
</dbReference>
<dbReference type="EMBL" id="JBGCUO010000001">
    <property type="protein sequence ID" value="MEY1662554.1"/>
    <property type="molecule type" value="Genomic_DNA"/>
</dbReference>
<dbReference type="Pfam" id="PF13205">
    <property type="entry name" value="Big_5"/>
    <property type="match status" value="2"/>
</dbReference>
<feature type="domain" description="SbsA Ig-like" evidence="3">
    <location>
        <begin position="170"/>
        <end position="267"/>
    </location>
</feature>
<dbReference type="InterPro" id="IPR014755">
    <property type="entry name" value="Cu-Rt/internalin_Ig-like"/>
</dbReference>
<evidence type="ECO:0000256" key="1">
    <source>
        <dbReference type="ARBA" id="ARBA00022729"/>
    </source>
</evidence>
<sequence length="522" mass="54499">MNKTAPMLLRASSLLLASTLLVACGNGGGSGTKRVDIPSPNNPTEAFCRDASQLFTVEADGIAPADGATNVPVNTSVNVRFSHAVDEDSVTASNLYISQGGNALPAIVDVRGTNVTLTPNSAFKPSTLYSVHIGSDIATEVCKNASTQKYLDSGSVQDTTFTTSASGTGDTTRPQLVNMVPAHGSTLIKQDAKIALEFDEPVLPSSINSSSVAVRLKGASVALDGQYVVNENMVSFTPAQPFAIQHHYEIVLQPLQIKDLAGNRLMDLDPAVHTNPSEFHTGGVVMTLNDGLISKIPGVSDLLNGPIADILNQILTLGGTDLDGVDNLVIIKLPLPTDFTDPGNLLAGNNVLIAACDPTVMGPEGCALSLDLGLNPGALQQLANVLSMGNDPQEALKLLADALLMGDDGLLKLDLNLLEPGWAGILPGPLEDAVNTILGELDKALEPIPLLGDLNLSTEELVQLKLLQGSLLDLSVGGLVNINLLDLVNGNLLNLDGPLADALDPLVNLLDKLLCPIRILCK</sequence>
<accession>A0ABV4AIL3</accession>
<gene>
    <name evidence="4" type="ORF">AB5I84_10385</name>
</gene>
<evidence type="ECO:0000313" key="5">
    <source>
        <dbReference type="Proteomes" id="UP001562065"/>
    </source>
</evidence>
<reference evidence="4 5" key="1">
    <citation type="submission" date="2024-07" db="EMBL/GenBank/DDBJ databases">
        <authorList>
            <person name="Ren Q."/>
        </authorList>
    </citation>
    <scope>NUCLEOTIDE SEQUENCE [LARGE SCALE GENOMIC DNA]</scope>
    <source>
        <strain evidence="4 5">REN37</strain>
    </source>
</reference>
<comment type="caution">
    <text evidence="4">The sequence shown here is derived from an EMBL/GenBank/DDBJ whole genome shotgun (WGS) entry which is preliminary data.</text>
</comment>
<proteinExistence type="predicted"/>
<evidence type="ECO:0000259" key="3">
    <source>
        <dbReference type="Pfam" id="PF13205"/>
    </source>
</evidence>
<keyword evidence="5" id="KW-1185">Reference proteome</keyword>
<dbReference type="RefSeq" id="WP_369455788.1">
    <property type="nucleotide sequence ID" value="NZ_JBGCUO010000001.1"/>
</dbReference>
<feature type="domain" description="SbsA Ig-like" evidence="3">
    <location>
        <begin position="61"/>
        <end position="163"/>
    </location>
</feature>
<dbReference type="Proteomes" id="UP001562065">
    <property type="component" value="Unassembled WGS sequence"/>
</dbReference>
<organism evidence="4 5">
    <name type="scientific">Isoalcanivorax beigongshangi</name>
    <dbReference type="NCBI Taxonomy" id="3238810"/>
    <lineage>
        <taxon>Bacteria</taxon>
        <taxon>Pseudomonadati</taxon>
        <taxon>Pseudomonadota</taxon>
        <taxon>Gammaproteobacteria</taxon>
        <taxon>Oceanospirillales</taxon>
        <taxon>Alcanivoracaceae</taxon>
        <taxon>Isoalcanivorax</taxon>
    </lineage>
</organism>